<evidence type="ECO:0000313" key="11">
    <source>
        <dbReference type="EMBL" id="RLL48508.1"/>
    </source>
</evidence>
<feature type="domain" description="Tetrapyrrole methylase" evidence="10">
    <location>
        <begin position="3"/>
        <end position="214"/>
    </location>
</feature>
<organism evidence="11 12">
    <name type="scientific">Oceanobacillus piezotolerans</name>
    <dbReference type="NCBI Taxonomy" id="2448030"/>
    <lineage>
        <taxon>Bacteria</taxon>
        <taxon>Bacillati</taxon>
        <taxon>Bacillota</taxon>
        <taxon>Bacilli</taxon>
        <taxon>Bacillales</taxon>
        <taxon>Bacillaceae</taxon>
        <taxon>Oceanobacillus</taxon>
    </lineage>
</organism>
<dbReference type="PANTHER" id="PTHR45790">
    <property type="entry name" value="SIROHEME SYNTHASE-RELATED"/>
    <property type="match status" value="1"/>
</dbReference>
<accession>A0A498DH53</accession>
<dbReference type="InterPro" id="IPR014777">
    <property type="entry name" value="4pyrrole_Mease_sub1"/>
</dbReference>
<evidence type="ECO:0000259" key="10">
    <source>
        <dbReference type="Pfam" id="PF00590"/>
    </source>
</evidence>
<evidence type="ECO:0000313" key="12">
    <source>
        <dbReference type="Proteomes" id="UP000270219"/>
    </source>
</evidence>
<dbReference type="InterPro" id="IPR003043">
    <property type="entry name" value="Uropor_MeTrfase_CS"/>
</dbReference>
<dbReference type="PROSITE" id="PS00839">
    <property type="entry name" value="SUMT_1"/>
    <property type="match status" value="1"/>
</dbReference>
<gene>
    <name evidence="11" type="primary">cobA</name>
    <name evidence="11" type="ORF">D8M04_00210</name>
</gene>
<keyword evidence="6" id="KW-0949">S-adenosyl-L-methionine</keyword>
<dbReference type="Pfam" id="PF00590">
    <property type="entry name" value="TP_methylase"/>
    <property type="match status" value="1"/>
</dbReference>
<evidence type="ECO:0000256" key="3">
    <source>
        <dbReference type="ARBA" id="ARBA00018323"/>
    </source>
</evidence>
<keyword evidence="4 9" id="KW-0489">Methyltransferase</keyword>
<dbReference type="NCBIfam" id="TIGR01469">
    <property type="entry name" value="cobA_cysG_Cterm"/>
    <property type="match status" value="1"/>
</dbReference>
<dbReference type="SUPFAM" id="SSF53790">
    <property type="entry name" value="Tetrapyrrole methylase"/>
    <property type="match status" value="1"/>
</dbReference>
<dbReference type="Gene3D" id="3.30.950.10">
    <property type="entry name" value="Methyltransferase, Cobalt-precorrin-4 Transmethylase, Domain 2"/>
    <property type="match status" value="1"/>
</dbReference>
<sequence>MGKVYLVGAGPGDPELITVKGVKAIEQSDVILYDRLVNPELLNYAKDKAELIYCGKRPDQHTLTQETINALLCKFAHQGKVVTRLKGGDPFIFGRGGEEAEILKENGIPFEIVPGITSGSAAPAYAGIPLTHRDYSSSVSFVSGVSKTAESEEAYWKNLAQGSDTLCIYMGVKKLPDICERLIRHGRDSNTPVALIHWGTTDKQQTVTGTLANIVTRAHAFKNPSMIIIGEVVGLREKIQWFENASLEKTKIAQAVIG</sequence>
<dbReference type="FunFam" id="3.30.950.10:FF:000001">
    <property type="entry name" value="Siroheme synthase"/>
    <property type="match status" value="1"/>
</dbReference>
<evidence type="ECO:0000256" key="6">
    <source>
        <dbReference type="ARBA" id="ARBA00022691"/>
    </source>
</evidence>
<evidence type="ECO:0000256" key="5">
    <source>
        <dbReference type="ARBA" id="ARBA00022679"/>
    </source>
</evidence>
<dbReference type="CDD" id="cd11642">
    <property type="entry name" value="SUMT"/>
    <property type="match status" value="1"/>
</dbReference>
<keyword evidence="7" id="KW-0627">Porphyrin biosynthesis</keyword>
<dbReference type="InterPro" id="IPR035996">
    <property type="entry name" value="4pyrrol_Methylase_sf"/>
</dbReference>
<dbReference type="GO" id="GO:0019354">
    <property type="term" value="P:siroheme biosynthetic process"/>
    <property type="evidence" value="ECO:0007669"/>
    <property type="project" value="InterPro"/>
</dbReference>
<dbReference type="PANTHER" id="PTHR45790:SF3">
    <property type="entry name" value="S-ADENOSYL-L-METHIONINE-DEPENDENT UROPORPHYRINOGEN III METHYLTRANSFERASE, CHLOROPLASTIC"/>
    <property type="match status" value="1"/>
</dbReference>
<comment type="caution">
    <text evidence="11">The sequence shown here is derived from an EMBL/GenBank/DDBJ whole genome shotgun (WGS) entry which is preliminary data.</text>
</comment>
<proteinExistence type="inferred from homology"/>
<evidence type="ECO:0000256" key="8">
    <source>
        <dbReference type="ARBA" id="ARBA00079776"/>
    </source>
</evidence>
<dbReference type="GO" id="GO:0032259">
    <property type="term" value="P:methylation"/>
    <property type="evidence" value="ECO:0007669"/>
    <property type="project" value="UniProtKB-KW"/>
</dbReference>
<name>A0A498DH53_9BACI</name>
<dbReference type="OrthoDB" id="9815856at2"/>
<evidence type="ECO:0000256" key="2">
    <source>
        <dbReference type="ARBA" id="ARBA00012162"/>
    </source>
</evidence>
<evidence type="ECO:0000256" key="9">
    <source>
        <dbReference type="RuleBase" id="RU003960"/>
    </source>
</evidence>
<keyword evidence="5 9" id="KW-0808">Transferase</keyword>
<evidence type="ECO:0000256" key="4">
    <source>
        <dbReference type="ARBA" id="ARBA00022603"/>
    </source>
</evidence>
<dbReference type="AlphaFoldDB" id="A0A498DH53"/>
<comment type="similarity">
    <text evidence="1 9">Belongs to the precorrin methyltransferase family.</text>
</comment>
<dbReference type="FunFam" id="3.40.1010.10:FF:000001">
    <property type="entry name" value="Siroheme synthase"/>
    <property type="match status" value="1"/>
</dbReference>
<evidence type="ECO:0000256" key="1">
    <source>
        <dbReference type="ARBA" id="ARBA00005879"/>
    </source>
</evidence>
<keyword evidence="12" id="KW-1185">Reference proteome</keyword>
<dbReference type="InterPro" id="IPR050161">
    <property type="entry name" value="Siro_Cobalamin_biosynth"/>
</dbReference>
<dbReference type="NCBIfam" id="NF004790">
    <property type="entry name" value="PRK06136.1"/>
    <property type="match status" value="1"/>
</dbReference>
<dbReference type="PROSITE" id="PS00840">
    <property type="entry name" value="SUMT_2"/>
    <property type="match status" value="1"/>
</dbReference>
<dbReference type="InterPro" id="IPR006366">
    <property type="entry name" value="CobA/CysG_C"/>
</dbReference>
<dbReference type="Proteomes" id="UP000270219">
    <property type="component" value="Unassembled WGS sequence"/>
</dbReference>
<dbReference type="Gene3D" id="3.40.1010.10">
    <property type="entry name" value="Cobalt-precorrin-4 Transmethylase, Domain 1"/>
    <property type="match status" value="1"/>
</dbReference>
<dbReference type="EC" id="2.1.1.107" evidence="2"/>
<reference evidence="11 12" key="1">
    <citation type="submission" date="2018-10" db="EMBL/GenBank/DDBJ databases">
        <title>Oceanobacillus sp. YLB-02 draft genome.</title>
        <authorList>
            <person name="Yu L."/>
        </authorList>
    </citation>
    <scope>NUCLEOTIDE SEQUENCE [LARGE SCALE GENOMIC DNA]</scope>
    <source>
        <strain evidence="11 12">YLB-02</strain>
    </source>
</reference>
<dbReference type="RefSeq" id="WP_121521662.1">
    <property type="nucleotide sequence ID" value="NZ_RCHR01000001.1"/>
</dbReference>
<dbReference type="InterPro" id="IPR014776">
    <property type="entry name" value="4pyrrole_Mease_sub2"/>
</dbReference>
<dbReference type="EMBL" id="RCHR01000001">
    <property type="protein sequence ID" value="RLL48508.1"/>
    <property type="molecule type" value="Genomic_DNA"/>
</dbReference>
<dbReference type="GO" id="GO:0004851">
    <property type="term" value="F:uroporphyrin-III C-methyltransferase activity"/>
    <property type="evidence" value="ECO:0007669"/>
    <property type="project" value="UniProtKB-EC"/>
</dbReference>
<evidence type="ECO:0000256" key="7">
    <source>
        <dbReference type="ARBA" id="ARBA00023244"/>
    </source>
</evidence>
<dbReference type="InterPro" id="IPR000878">
    <property type="entry name" value="4pyrrol_Mease"/>
</dbReference>
<protein>
    <recommendedName>
        <fullName evidence="3">Uroporphyrinogen-III C-methyltransferase</fullName>
        <ecNumber evidence="2">2.1.1.107</ecNumber>
    </recommendedName>
    <alternativeName>
        <fullName evidence="8">Uroporphyrinogen III methylase</fullName>
    </alternativeName>
</protein>